<keyword evidence="3" id="KW-0479">Metal-binding</keyword>
<dbReference type="Pfam" id="PF01397">
    <property type="entry name" value="Terpene_synth"/>
    <property type="match status" value="1"/>
</dbReference>
<keyword evidence="9" id="KW-1185">Reference proteome</keyword>
<dbReference type="SUPFAM" id="SSF48576">
    <property type="entry name" value="Terpenoid synthases"/>
    <property type="match status" value="1"/>
</dbReference>
<comment type="cofactor">
    <cofactor evidence="1">
        <name>Mg(2+)</name>
        <dbReference type="ChEBI" id="CHEBI:18420"/>
    </cofactor>
</comment>
<dbReference type="InterPro" id="IPR005630">
    <property type="entry name" value="Terpene_synthase_metal-bd"/>
</dbReference>
<dbReference type="InterPro" id="IPR008930">
    <property type="entry name" value="Terpenoid_cyclase/PrenylTrfase"/>
</dbReference>
<dbReference type="GO" id="GO:0016102">
    <property type="term" value="P:diterpenoid biosynthetic process"/>
    <property type="evidence" value="ECO:0007669"/>
    <property type="project" value="InterPro"/>
</dbReference>
<dbReference type="STRING" id="3983.A0A2C9UUI3"/>
<comment type="similarity">
    <text evidence="2">Belongs to the terpene synthase family.</text>
</comment>
<evidence type="ECO:0000256" key="1">
    <source>
        <dbReference type="ARBA" id="ARBA00001946"/>
    </source>
</evidence>
<feature type="domain" description="Terpene synthase metal-binding" evidence="7">
    <location>
        <begin position="301"/>
        <end position="539"/>
    </location>
</feature>
<dbReference type="Gene3D" id="1.50.10.130">
    <property type="entry name" value="Terpene synthase, N-terminal domain"/>
    <property type="match status" value="1"/>
</dbReference>
<dbReference type="GO" id="GO:0010333">
    <property type="term" value="F:terpene synthase activity"/>
    <property type="evidence" value="ECO:0000318"/>
    <property type="project" value="GO_Central"/>
</dbReference>
<name>A0A2C9UUI3_MANES</name>
<dbReference type="InterPro" id="IPR050148">
    <property type="entry name" value="Terpene_synthase-like"/>
</dbReference>
<dbReference type="Gramene" id="Manes.12G076600.1.v8.1">
    <property type="protein sequence ID" value="Manes.12G076600.1.v8.1.CDS"/>
    <property type="gene ID" value="Manes.12G076600.v8.1"/>
</dbReference>
<gene>
    <name evidence="8" type="ORF">MANES_12G076600v8</name>
</gene>
<dbReference type="SUPFAM" id="SSF48239">
    <property type="entry name" value="Terpenoid cyclases/Protein prenyltransferases"/>
    <property type="match status" value="1"/>
</dbReference>
<evidence type="ECO:0000259" key="7">
    <source>
        <dbReference type="Pfam" id="PF03936"/>
    </source>
</evidence>
<keyword evidence="5" id="KW-0456">Lyase</keyword>
<dbReference type="FunFam" id="1.50.10.130:FF:000001">
    <property type="entry name" value="Isoprene synthase, chloroplastic"/>
    <property type="match status" value="1"/>
</dbReference>
<dbReference type="Gene3D" id="1.10.600.10">
    <property type="entry name" value="Farnesyl Diphosphate Synthase"/>
    <property type="match status" value="1"/>
</dbReference>
<dbReference type="Pfam" id="PF03936">
    <property type="entry name" value="Terpene_synth_C"/>
    <property type="match status" value="1"/>
</dbReference>
<organism evidence="8 9">
    <name type="scientific">Manihot esculenta</name>
    <name type="common">Cassava</name>
    <name type="synonym">Jatropha manihot</name>
    <dbReference type="NCBI Taxonomy" id="3983"/>
    <lineage>
        <taxon>Eukaryota</taxon>
        <taxon>Viridiplantae</taxon>
        <taxon>Streptophyta</taxon>
        <taxon>Embryophyta</taxon>
        <taxon>Tracheophyta</taxon>
        <taxon>Spermatophyta</taxon>
        <taxon>Magnoliopsida</taxon>
        <taxon>eudicotyledons</taxon>
        <taxon>Gunneridae</taxon>
        <taxon>Pentapetalae</taxon>
        <taxon>rosids</taxon>
        <taxon>fabids</taxon>
        <taxon>Malpighiales</taxon>
        <taxon>Euphorbiaceae</taxon>
        <taxon>Crotonoideae</taxon>
        <taxon>Manihoteae</taxon>
        <taxon>Manihot</taxon>
    </lineage>
</organism>
<dbReference type="GO" id="GO:0046246">
    <property type="term" value="P:terpene biosynthetic process"/>
    <property type="evidence" value="ECO:0000318"/>
    <property type="project" value="GO_Central"/>
</dbReference>
<dbReference type="PANTHER" id="PTHR31225">
    <property type="entry name" value="OS04G0344100 PROTEIN-RELATED"/>
    <property type="match status" value="1"/>
</dbReference>
<dbReference type="SFLD" id="SFLDG01019">
    <property type="entry name" value="Terpene_Cyclase_Like_1_C_Termi"/>
    <property type="match status" value="1"/>
</dbReference>
<evidence type="ECO:0000256" key="3">
    <source>
        <dbReference type="ARBA" id="ARBA00022723"/>
    </source>
</evidence>
<accession>A0A2C9UUI3</accession>
<evidence type="ECO:0000256" key="2">
    <source>
        <dbReference type="ARBA" id="ARBA00006333"/>
    </source>
</evidence>
<dbReference type="InterPro" id="IPR036965">
    <property type="entry name" value="Terpene_synth_N_sf"/>
</dbReference>
<dbReference type="FunFam" id="1.10.600.10:FF:000007">
    <property type="entry name" value="Isoprene synthase, chloroplastic"/>
    <property type="match status" value="1"/>
</dbReference>
<comment type="caution">
    <text evidence="8">The sequence shown here is derived from an EMBL/GenBank/DDBJ whole genome shotgun (WGS) entry which is preliminary data.</text>
</comment>
<dbReference type="SFLD" id="SFLDS00005">
    <property type="entry name" value="Isoprenoid_Synthase_Type_I"/>
    <property type="match status" value="1"/>
</dbReference>
<dbReference type="CDD" id="cd00684">
    <property type="entry name" value="Terpene_cyclase_plant_C1"/>
    <property type="match status" value="1"/>
</dbReference>
<protein>
    <submittedName>
        <fullName evidence="8">Uncharacterized protein</fullName>
    </submittedName>
</protein>
<evidence type="ECO:0000256" key="5">
    <source>
        <dbReference type="ARBA" id="ARBA00023239"/>
    </source>
</evidence>
<evidence type="ECO:0000313" key="8">
    <source>
        <dbReference type="EMBL" id="OAY35156.1"/>
    </source>
</evidence>
<dbReference type="InterPro" id="IPR008949">
    <property type="entry name" value="Isoprenoid_synthase_dom_sf"/>
</dbReference>
<sequence length="594" mass="68494">MELVLSPLSPVNLPDKNFLFPSWNPTRNTERRNTTPYSSRFPSSFSISSKSNNVLQVNKQRRSADYHPSIWDRKAIESLNTPFTYDSHGTRLEELKREVRSLAASTKDPFAQLKLMESMQRLGVSYHFQEEIRETLNLLVSEIDSKSADLYTTSLHFRLLREHAFPVSSDVFDKFRDNNGKFKENLVGDVQGLLSLYNASYLGIDGEEALEEAKSFSIKHLKLWLRNLKGNNAILASHVQQALDVPLHWRMPRIEARNFIDIYQTNQAKNLALLELAKLDYNLVQSVYQTELKELAKWWTSLGFKEKLQFSRDRLMENYLWAMGMIYEPTFSKCRIGLTKFVCILSAIDDMYDIYGSLDELQLFTHAVNRWDTKSMEELPEYMKLCYFAMLNFGNELAYDVLKEEGLDVLSNIKDEWIKLCGAYLVEADWFAKRHIPTLEEYIENAWISVGGHEAIVHASILLGQTSSSNSLDCLKHRFKLIYWSSLITRLSDDLGTFTEESKRGDVAKSIQCYMIEKEKSEEEAKVHIKSLISNAWKELNKESMKSSISNSVIKLSLNMARTAQFIFQHGDGIGTSKKVTRDRLISLIVQPVR</sequence>
<proteinExistence type="inferred from homology"/>
<dbReference type="GO" id="GO:0000287">
    <property type="term" value="F:magnesium ion binding"/>
    <property type="evidence" value="ECO:0007669"/>
    <property type="project" value="InterPro"/>
</dbReference>
<dbReference type="Proteomes" id="UP000091857">
    <property type="component" value="Chromosome 12"/>
</dbReference>
<dbReference type="InterPro" id="IPR034741">
    <property type="entry name" value="Terpene_cyclase-like_1_C"/>
</dbReference>
<keyword evidence="4" id="KW-0460">Magnesium</keyword>
<feature type="domain" description="Terpene synthase N-terminal" evidence="6">
    <location>
        <begin position="71"/>
        <end position="243"/>
    </location>
</feature>
<evidence type="ECO:0000259" key="6">
    <source>
        <dbReference type="Pfam" id="PF01397"/>
    </source>
</evidence>
<reference evidence="9" key="1">
    <citation type="journal article" date="2016" name="Nat. Biotechnol.">
        <title>Sequencing wild and cultivated cassava and related species reveals extensive interspecific hybridization and genetic diversity.</title>
        <authorList>
            <person name="Bredeson J.V."/>
            <person name="Lyons J.B."/>
            <person name="Prochnik S.E."/>
            <person name="Wu G.A."/>
            <person name="Ha C.M."/>
            <person name="Edsinger-Gonzales E."/>
            <person name="Grimwood J."/>
            <person name="Schmutz J."/>
            <person name="Rabbi I.Y."/>
            <person name="Egesi C."/>
            <person name="Nauluvula P."/>
            <person name="Lebot V."/>
            <person name="Ndunguru J."/>
            <person name="Mkamilo G."/>
            <person name="Bart R.S."/>
            <person name="Setter T.L."/>
            <person name="Gleadow R.M."/>
            <person name="Kulakow P."/>
            <person name="Ferguson M.E."/>
            <person name="Rounsley S."/>
            <person name="Rokhsar D.S."/>
        </authorList>
    </citation>
    <scope>NUCLEOTIDE SEQUENCE [LARGE SCALE GENOMIC DNA]</scope>
    <source>
        <strain evidence="9">cv. AM560-2</strain>
    </source>
</reference>
<evidence type="ECO:0000313" key="9">
    <source>
        <dbReference type="Proteomes" id="UP000091857"/>
    </source>
</evidence>
<dbReference type="InterPro" id="IPR001906">
    <property type="entry name" value="Terpene_synth_N"/>
</dbReference>
<dbReference type="OrthoDB" id="843611at2759"/>
<dbReference type="EMBL" id="CM004398">
    <property type="protein sequence ID" value="OAY35156.1"/>
    <property type="molecule type" value="Genomic_DNA"/>
</dbReference>
<dbReference type="PANTHER" id="PTHR31225:SF98">
    <property type="entry name" value="TERPENE SYNTHASE 9-RELATED"/>
    <property type="match status" value="1"/>
</dbReference>
<dbReference type="InterPro" id="IPR044814">
    <property type="entry name" value="Terpene_cyclase_plant_C1"/>
</dbReference>
<dbReference type="AlphaFoldDB" id="A0A2C9UUI3"/>
<evidence type="ECO:0000256" key="4">
    <source>
        <dbReference type="ARBA" id="ARBA00022842"/>
    </source>
</evidence>